<keyword evidence="12" id="KW-1185">Reference proteome</keyword>
<evidence type="ECO:0000256" key="4">
    <source>
        <dbReference type="ARBA" id="ARBA00022741"/>
    </source>
</evidence>
<name>A0ABM1DU98_PRICU</name>
<feature type="compositionally biased region" description="Polar residues" evidence="10">
    <location>
        <begin position="22"/>
        <end position="39"/>
    </location>
</feature>
<dbReference type="PANTHER" id="PTHR47980">
    <property type="entry name" value="LD44762P"/>
    <property type="match status" value="1"/>
</dbReference>
<dbReference type="Gene3D" id="3.40.50.300">
    <property type="entry name" value="P-loop containing nucleotide triphosphate hydrolases"/>
    <property type="match status" value="1"/>
</dbReference>
<comment type="similarity">
    <text evidence="2">Belongs to the small GTPase superfamily. Rab family.</text>
</comment>
<dbReference type="SUPFAM" id="SSF52540">
    <property type="entry name" value="P-loop containing nucleoside triphosphate hydrolases"/>
    <property type="match status" value="1"/>
</dbReference>
<comment type="cofactor">
    <cofactor evidence="1">
        <name>Mg(2+)</name>
        <dbReference type="ChEBI" id="CHEBI:18420"/>
    </cofactor>
</comment>
<reference evidence="13" key="1">
    <citation type="submission" date="2025-08" db="UniProtKB">
        <authorList>
            <consortium name="RefSeq"/>
        </authorList>
    </citation>
    <scope>IDENTIFICATION</scope>
</reference>
<accession>A0ABM1DU98</accession>
<evidence type="ECO:0000313" key="13">
    <source>
        <dbReference type="RefSeq" id="XP_014663519.1"/>
    </source>
</evidence>
<organism evidence="12 13">
    <name type="scientific">Priapulus caudatus</name>
    <name type="common">Priapulid worm</name>
    <dbReference type="NCBI Taxonomy" id="37621"/>
    <lineage>
        <taxon>Eukaryota</taxon>
        <taxon>Metazoa</taxon>
        <taxon>Ecdysozoa</taxon>
        <taxon>Scalidophora</taxon>
        <taxon>Priapulida</taxon>
        <taxon>Priapulimorpha</taxon>
        <taxon>Priapulimorphida</taxon>
        <taxon>Priapulidae</taxon>
        <taxon>Priapulus</taxon>
    </lineage>
</organism>
<keyword evidence="8" id="KW-0449">Lipoprotein</keyword>
<protein>
    <submittedName>
        <fullName evidence="13">Ras-related protein Rab-40B-like</fullName>
    </submittedName>
</protein>
<evidence type="ECO:0000256" key="10">
    <source>
        <dbReference type="SAM" id="MobiDB-lite"/>
    </source>
</evidence>
<dbReference type="PRINTS" id="PR00449">
    <property type="entry name" value="RASTRNSFRMNG"/>
</dbReference>
<dbReference type="Gene3D" id="1.10.750.20">
    <property type="entry name" value="SOCS box"/>
    <property type="match status" value="1"/>
</dbReference>
<dbReference type="PROSITE" id="PS51419">
    <property type="entry name" value="RAB"/>
    <property type="match status" value="1"/>
</dbReference>
<dbReference type="NCBIfam" id="TIGR00231">
    <property type="entry name" value="small_GTP"/>
    <property type="match status" value="1"/>
</dbReference>
<dbReference type="SMART" id="SM00253">
    <property type="entry name" value="SOCS"/>
    <property type="match status" value="1"/>
</dbReference>
<dbReference type="SUPFAM" id="SSF158235">
    <property type="entry name" value="SOCS box-like"/>
    <property type="match status" value="1"/>
</dbReference>
<sequence>MSVISTVAVAAPPLILGLTNHSRSASSSGATANSYSTASLPRGSPSKNHDYLLKFLLVGDSDVGKEEILGVLEEAASESPYQNSSLGVHYKTTTILMDGKRVKLQLWDTSGQGRFCTIIRSYSRGAQGILLVYDITNKWSFDGIDRWIKEIEEHAPGVPKILVGNRLHLAYKRQISEDEAEAYALKHSMAFFEVSSLCDFNIVESLTELSRLVLKRNGMDRLWRHHKVLSLQELCCRVIVNRTTMYSIEHLPLPTSLKSYLKSYSMTNQTRLRMQRYMTKNFDKHKRKILNPSESPSSCRKSCIIC</sequence>
<evidence type="ECO:0000256" key="5">
    <source>
        <dbReference type="ARBA" id="ARBA00022842"/>
    </source>
</evidence>
<evidence type="ECO:0000313" key="12">
    <source>
        <dbReference type="Proteomes" id="UP000695022"/>
    </source>
</evidence>
<dbReference type="SMART" id="SM00969">
    <property type="entry name" value="SOCS_box"/>
    <property type="match status" value="1"/>
</dbReference>
<dbReference type="InterPro" id="IPR005225">
    <property type="entry name" value="Small_GTP-bd"/>
</dbReference>
<dbReference type="InterPro" id="IPR050305">
    <property type="entry name" value="Small_GTPase_Rab"/>
</dbReference>
<dbReference type="SMART" id="SM00173">
    <property type="entry name" value="RAS"/>
    <property type="match status" value="1"/>
</dbReference>
<keyword evidence="9" id="KW-0636">Prenylation</keyword>
<keyword evidence="5" id="KW-0460">Magnesium</keyword>
<dbReference type="SMART" id="SM00174">
    <property type="entry name" value="RHO"/>
    <property type="match status" value="1"/>
</dbReference>
<evidence type="ECO:0000256" key="1">
    <source>
        <dbReference type="ARBA" id="ARBA00001946"/>
    </source>
</evidence>
<evidence type="ECO:0000256" key="9">
    <source>
        <dbReference type="ARBA" id="ARBA00023289"/>
    </source>
</evidence>
<dbReference type="PROSITE" id="PS50225">
    <property type="entry name" value="SOCS"/>
    <property type="match status" value="1"/>
</dbReference>
<proteinExistence type="inferred from homology"/>
<dbReference type="Proteomes" id="UP000695022">
    <property type="component" value="Unplaced"/>
</dbReference>
<keyword evidence="7" id="KW-0564">Palmitate</keyword>
<evidence type="ECO:0000256" key="8">
    <source>
        <dbReference type="ARBA" id="ARBA00023288"/>
    </source>
</evidence>
<dbReference type="Pfam" id="PF00071">
    <property type="entry name" value="Ras"/>
    <property type="match status" value="1"/>
</dbReference>
<evidence type="ECO:0000256" key="3">
    <source>
        <dbReference type="ARBA" id="ARBA00022723"/>
    </source>
</evidence>
<keyword evidence="6" id="KW-0342">GTP-binding</keyword>
<dbReference type="GeneID" id="106806171"/>
<dbReference type="SMART" id="SM00175">
    <property type="entry name" value="RAB"/>
    <property type="match status" value="1"/>
</dbReference>
<dbReference type="Pfam" id="PF07525">
    <property type="entry name" value="SOCS_box"/>
    <property type="match status" value="1"/>
</dbReference>
<dbReference type="InterPro" id="IPR036036">
    <property type="entry name" value="SOCS_box-like_dom_sf"/>
</dbReference>
<dbReference type="InterPro" id="IPR027417">
    <property type="entry name" value="P-loop_NTPase"/>
</dbReference>
<feature type="region of interest" description="Disordered" evidence="10">
    <location>
        <begin position="22"/>
        <end position="43"/>
    </location>
</feature>
<dbReference type="PROSITE" id="PS51421">
    <property type="entry name" value="RAS"/>
    <property type="match status" value="1"/>
</dbReference>
<evidence type="ECO:0000256" key="7">
    <source>
        <dbReference type="ARBA" id="ARBA00023139"/>
    </source>
</evidence>
<dbReference type="RefSeq" id="XP_014663519.1">
    <property type="nucleotide sequence ID" value="XM_014808033.1"/>
</dbReference>
<keyword evidence="4" id="KW-0547">Nucleotide-binding</keyword>
<feature type="domain" description="SOCS box" evidence="11">
    <location>
        <begin position="221"/>
        <end position="267"/>
    </location>
</feature>
<gene>
    <name evidence="13" type="primary">LOC106806171</name>
</gene>
<dbReference type="InterPro" id="IPR001496">
    <property type="entry name" value="SOCS_box"/>
</dbReference>
<dbReference type="InterPro" id="IPR001806">
    <property type="entry name" value="Small_GTPase"/>
</dbReference>
<evidence type="ECO:0000256" key="2">
    <source>
        <dbReference type="ARBA" id="ARBA00006270"/>
    </source>
</evidence>
<evidence type="ECO:0000259" key="11">
    <source>
        <dbReference type="PROSITE" id="PS50225"/>
    </source>
</evidence>
<evidence type="ECO:0000256" key="6">
    <source>
        <dbReference type="ARBA" id="ARBA00023134"/>
    </source>
</evidence>
<keyword evidence="3" id="KW-0479">Metal-binding</keyword>